<evidence type="ECO:0000313" key="1">
    <source>
        <dbReference type="EMBL" id="PEQ08043.1"/>
    </source>
</evidence>
<sequence>MKKKQAITIVAGVETYENLASFQTLQELNNTVRTYKKQFVDQLNKNQLAVLDHLHTYSAKYFGVSFQTKNHTADSLGI</sequence>
<feature type="non-terminal residue" evidence="1">
    <location>
        <position position="78"/>
    </location>
</feature>
<dbReference type="AlphaFoldDB" id="A0A2A8HG90"/>
<reference evidence="1 2" key="1">
    <citation type="submission" date="2017-09" db="EMBL/GenBank/DDBJ databases">
        <title>Large-scale bioinformatics analysis of Bacillus genomes uncovers conserved roles of natural products in bacterial physiology.</title>
        <authorList>
            <consortium name="Agbiome Team Llc"/>
            <person name="Bleich R.M."/>
            <person name="Grubbs K.J."/>
            <person name="Santa Maria K.C."/>
            <person name="Allen S.E."/>
            <person name="Farag S."/>
            <person name="Shank E.A."/>
            <person name="Bowers A."/>
        </authorList>
    </citation>
    <scope>NUCLEOTIDE SEQUENCE [LARGE SCALE GENOMIC DNA]</scope>
    <source>
        <strain evidence="1 2">AFS021349</strain>
    </source>
</reference>
<proteinExistence type="predicted"/>
<gene>
    <name evidence="1" type="ORF">CN585_11630</name>
</gene>
<comment type="caution">
    <text evidence="1">The sequence shown here is derived from an EMBL/GenBank/DDBJ whole genome shotgun (WGS) entry which is preliminary data.</text>
</comment>
<dbReference type="Proteomes" id="UP000220841">
    <property type="component" value="Unassembled WGS sequence"/>
</dbReference>
<name>A0A2A8HG90_9BACI</name>
<evidence type="ECO:0000313" key="2">
    <source>
        <dbReference type="Proteomes" id="UP000220841"/>
    </source>
</evidence>
<accession>A0A2A8HG90</accession>
<protein>
    <submittedName>
        <fullName evidence="1">Cytosolic protein</fullName>
    </submittedName>
</protein>
<dbReference type="EMBL" id="NUBY01000042">
    <property type="protein sequence ID" value="PEQ08043.1"/>
    <property type="molecule type" value="Genomic_DNA"/>
</dbReference>
<organism evidence="1 2">
    <name type="scientific">Bacillus toyonensis</name>
    <dbReference type="NCBI Taxonomy" id="155322"/>
    <lineage>
        <taxon>Bacteria</taxon>
        <taxon>Bacillati</taxon>
        <taxon>Bacillota</taxon>
        <taxon>Bacilli</taxon>
        <taxon>Bacillales</taxon>
        <taxon>Bacillaceae</taxon>
        <taxon>Bacillus</taxon>
        <taxon>Bacillus cereus group</taxon>
    </lineage>
</organism>